<dbReference type="EMBL" id="CP061800">
    <property type="protein sequence ID" value="QTA88633.1"/>
    <property type="molecule type" value="Genomic_DNA"/>
</dbReference>
<organism evidence="1 2">
    <name type="scientific">Desulfonema magnum</name>
    <dbReference type="NCBI Taxonomy" id="45655"/>
    <lineage>
        <taxon>Bacteria</taxon>
        <taxon>Pseudomonadati</taxon>
        <taxon>Thermodesulfobacteriota</taxon>
        <taxon>Desulfobacteria</taxon>
        <taxon>Desulfobacterales</taxon>
        <taxon>Desulfococcaceae</taxon>
        <taxon>Desulfonema</taxon>
    </lineage>
</organism>
<evidence type="ECO:0000313" key="2">
    <source>
        <dbReference type="Proteomes" id="UP000663722"/>
    </source>
</evidence>
<dbReference type="KEGG" id="dmm:dnm_046800"/>
<dbReference type="RefSeq" id="WP_207683311.1">
    <property type="nucleotide sequence ID" value="NZ_CP061800.1"/>
</dbReference>
<proteinExistence type="predicted"/>
<name>A0A975GQ70_9BACT</name>
<keyword evidence="2" id="KW-1185">Reference proteome</keyword>
<reference evidence="1" key="1">
    <citation type="journal article" date="2021" name="Microb. Physiol.">
        <title>Proteogenomic Insights into the Physiology of Marine, Sulfate-Reducing, Filamentous Desulfonema limicola and Desulfonema magnum.</title>
        <authorList>
            <person name="Schnaars V."/>
            <person name="Wohlbrand L."/>
            <person name="Scheve S."/>
            <person name="Hinrichs C."/>
            <person name="Reinhardt R."/>
            <person name="Rabus R."/>
        </authorList>
    </citation>
    <scope>NUCLEOTIDE SEQUENCE</scope>
    <source>
        <strain evidence="1">4be13</strain>
    </source>
</reference>
<gene>
    <name evidence="1" type="ORF">dnm_046800</name>
</gene>
<dbReference type="Proteomes" id="UP000663722">
    <property type="component" value="Chromosome"/>
</dbReference>
<protein>
    <submittedName>
        <fullName evidence="1">Uncharacterized protein</fullName>
    </submittedName>
</protein>
<sequence>MLKNNIEWFFVIFDKKFRQTDIEAFEMFIFVAAAHFFGCHNPVVF</sequence>
<accession>A0A975GQ70</accession>
<dbReference type="AlphaFoldDB" id="A0A975GQ70"/>
<evidence type="ECO:0000313" key="1">
    <source>
        <dbReference type="EMBL" id="QTA88633.1"/>
    </source>
</evidence>